<dbReference type="PANTHER" id="PTHR24416">
    <property type="entry name" value="TYROSINE-PROTEIN KINASE RECEPTOR"/>
    <property type="match status" value="1"/>
</dbReference>
<dbReference type="InterPro" id="IPR050122">
    <property type="entry name" value="RTK"/>
</dbReference>
<dbReference type="InParanoid" id="K1RG04"/>
<dbReference type="Gene3D" id="1.10.510.10">
    <property type="entry name" value="Transferase(Phosphotransferase) domain 1"/>
    <property type="match status" value="1"/>
</dbReference>
<dbReference type="InterPro" id="IPR001245">
    <property type="entry name" value="Ser-Thr/Tyr_kinase_cat_dom"/>
</dbReference>
<comment type="subcellular location">
    <subcellularLocation>
        <location evidence="1">Membrane</location>
        <topology evidence="1">Single-pass membrane protein</topology>
    </subcellularLocation>
</comment>
<dbReference type="GO" id="GO:0004714">
    <property type="term" value="F:transmembrane receptor protein tyrosine kinase activity"/>
    <property type="evidence" value="ECO:0007669"/>
    <property type="project" value="UniProtKB-EC"/>
</dbReference>
<dbReference type="GO" id="GO:0045664">
    <property type="term" value="P:regulation of neuron differentiation"/>
    <property type="evidence" value="ECO:0007669"/>
    <property type="project" value="TreeGrafter"/>
</dbReference>
<keyword evidence="11" id="KW-0472">Membrane</keyword>
<evidence type="ECO:0000256" key="7">
    <source>
        <dbReference type="ARBA" id="ARBA00022777"/>
    </source>
</evidence>
<dbReference type="SUPFAM" id="SSF49899">
    <property type="entry name" value="Concanavalin A-like lectins/glucanases"/>
    <property type="match status" value="1"/>
</dbReference>
<dbReference type="InterPro" id="IPR013320">
    <property type="entry name" value="ConA-like_dom_sf"/>
</dbReference>
<evidence type="ECO:0000256" key="15">
    <source>
        <dbReference type="ARBA" id="ARBA00033369"/>
    </source>
</evidence>
<keyword evidence="14" id="KW-0066">ATP synthesis</keyword>
<dbReference type="HOGENOM" id="CLU_302328_0_0_1"/>
<dbReference type="CDD" id="cd00112">
    <property type="entry name" value="LDLa"/>
    <property type="match status" value="1"/>
</dbReference>
<keyword evidence="17" id="KW-0675">Receptor</keyword>
<dbReference type="GO" id="GO:0043235">
    <property type="term" value="C:receptor complex"/>
    <property type="evidence" value="ECO:0007669"/>
    <property type="project" value="TreeGrafter"/>
</dbReference>
<dbReference type="InterPro" id="IPR023415">
    <property type="entry name" value="LDLR_class-A_CS"/>
</dbReference>
<keyword evidence="6" id="KW-0547">Nucleotide-binding</keyword>
<reference evidence="17" key="1">
    <citation type="journal article" date="2012" name="Nature">
        <title>The oyster genome reveals stress adaptation and complexity of shell formation.</title>
        <authorList>
            <person name="Zhang G."/>
            <person name="Fang X."/>
            <person name="Guo X."/>
            <person name="Li L."/>
            <person name="Luo R."/>
            <person name="Xu F."/>
            <person name="Yang P."/>
            <person name="Zhang L."/>
            <person name="Wang X."/>
            <person name="Qi H."/>
            <person name="Xiong Z."/>
            <person name="Que H."/>
            <person name="Xie Y."/>
            <person name="Holland P.W."/>
            <person name="Paps J."/>
            <person name="Zhu Y."/>
            <person name="Wu F."/>
            <person name="Chen Y."/>
            <person name="Wang J."/>
            <person name="Peng C."/>
            <person name="Meng J."/>
            <person name="Yang L."/>
            <person name="Liu J."/>
            <person name="Wen B."/>
            <person name="Zhang N."/>
            <person name="Huang Z."/>
            <person name="Zhu Q."/>
            <person name="Feng Y."/>
            <person name="Mount A."/>
            <person name="Hedgecock D."/>
            <person name="Xu Z."/>
            <person name="Liu Y."/>
            <person name="Domazet-Loso T."/>
            <person name="Du Y."/>
            <person name="Sun X."/>
            <person name="Zhang S."/>
            <person name="Liu B."/>
            <person name="Cheng P."/>
            <person name="Jiang X."/>
            <person name="Li J."/>
            <person name="Fan D."/>
            <person name="Wang W."/>
            <person name="Fu W."/>
            <person name="Wang T."/>
            <person name="Wang B."/>
            <person name="Zhang J."/>
            <person name="Peng Z."/>
            <person name="Li Y."/>
            <person name="Li N."/>
            <person name="Wang J."/>
            <person name="Chen M."/>
            <person name="He Y."/>
            <person name="Tan F."/>
            <person name="Song X."/>
            <person name="Zheng Q."/>
            <person name="Huang R."/>
            <person name="Yang H."/>
            <person name="Du X."/>
            <person name="Chen L."/>
            <person name="Yang M."/>
            <person name="Gaffney P.M."/>
            <person name="Wang S."/>
            <person name="Luo L."/>
            <person name="She Z."/>
            <person name="Ming Y."/>
            <person name="Huang W."/>
            <person name="Zhang S."/>
            <person name="Huang B."/>
            <person name="Zhang Y."/>
            <person name="Qu T."/>
            <person name="Ni P."/>
            <person name="Miao G."/>
            <person name="Wang J."/>
            <person name="Wang Q."/>
            <person name="Steinberg C.E."/>
            <person name="Wang H."/>
            <person name="Li N."/>
            <person name="Qian L."/>
            <person name="Zhang G."/>
            <person name="Li Y."/>
            <person name="Yang H."/>
            <person name="Liu X."/>
            <person name="Wang J."/>
            <person name="Yin Y."/>
            <person name="Wang J."/>
        </authorList>
    </citation>
    <scope>NUCLEOTIDE SEQUENCE [LARGE SCALE GENOMIC DNA]</scope>
    <source>
        <strain evidence="17">05x7-T-G4-1.051#20</strain>
    </source>
</reference>
<organism evidence="17">
    <name type="scientific">Magallana gigas</name>
    <name type="common">Pacific oyster</name>
    <name type="synonym">Crassostrea gigas</name>
    <dbReference type="NCBI Taxonomy" id="29159"/>
    <lineage>
        <taxon>Eukaryota</taxon>
        <taxon>Metazoa</taxon>
        <taxon>Spiralia</taxon>
        <taxon>Lophotrochozoa</taxon>
        <taxon>Mollusca</taxon>
        <taxon>Bivalvia</taxon>
        <taxon>Autobranchia</taxon>
        <taxon>Pteriomorphia</taxon>
        <taxon>Ostreida</taxon>
        <taxon>Ostreoidea</taxon>
        <taxon>Ostreidae</taxon>
        <taxon>Magallana</taxon>
    </lineage>
</organism>
<keyword evidence="7 17" id="KW-0418">Kinase</keyword>
<keyword evidence="10" id="KW-0406">Ion transport</keyword>
<dbReference type="GO" id="GO:0005886">
    <property type="term" value="C:plasma membrane"/>
    <property type="evidence" value="ECO:0007669"/>
    <property type="project" value="TreeGrafter"/>
</dbReference>
<dbReference type="SUPFAM" id="SSF47928">
    <property type="entry name" value="N-terminal domain of the delta subunit of the F1F0-ATP synthase"/>
    <property type="match status" value="1"/>
</dbReference>
<evidence type="ECO:0000256" key="16">
    <source>
        <dbReference type="ARBA" id="ARBA00051243"/>
    </source>
</evidence>
<dbReference type="Gene3D" id="1.10.520.20">
    <property type="entry name" value="N-terminal domain of the delta subunit of the F1F0-ATP synthase"/>
    <property type="match status" value="1"/>
</dbReference>
<dbReference type="Gene3D" id="4.10.400.10">
    <property type="entry name" value="Low-density Lipoprotein Receptor"/>
    <property type="match status" value="1"/>
</dbReference>
<keyword evidence="5" id="KW-0808">Transferase</keyword>
<keyword evidence="13" id="KW-1015">Disulfide bond</keyword>
<gene>
    <name evidence="17" type="ORF">CGI_10018683</name>
</gene>
<protein>
    <recommendedName>
        <fullName evidence="15">Oligomycin sensitivity conferral protein</fullName>
    </recommendedName>
</protein>
<dbReference type="PROSITE" id="PS50011">
    <property type="entry name" value="PROTEIN_KINASE_DOM"/>
    <property type="match status" value="1"/>
</dbReference>
<evidence type="ECO:0000256" key="13">
    <source>
        <dbReference type="ARBA" id="ARBA00023157"/>
    </source>
</evidence>
<evidence type="ECO:0000256" key="9">
    <source>
        <dbReference type="ARBA" id="ARBA00022840"/>
    </source>
</evidence>
<dbReference type="AlphaFoldDB" id="K1RG04"/>
<evidence type="ECO:0000313" key="17">
    <source>
        <dbReference type="EMBL" id="EKC40355.1"/>
    </source>
</evidence>
<dbReference type="InterPro" id="IPR026015">
    <property type="entry name" value="ATP_synth_OSCP/delta_N_sf"/>
</dbReference>
<name>K1RG04_MAGGI</name>
<dbReference type="Pfam" id="PF00213">
    <property type="entry name" value="OSCP"/>
    <property type="match status" value="1"/>
</dbReference>
<dbReference type="PROSITE" id="PS01209">
    <property type="entry name" value="LDLRA_1"/>
    <property type="match status" value="1"/>
</dbReference>
<dbReference type="InterPro" id="IPR017441">
    <property type="entry name" value="Protein_kinase_ATP_BS"/>
</dbReference>
<dbReference type="InterPro" id="IPR000711">
    <property type="entry name" value="ATPase_OSCP/dsu"/>
</dbReference>
<evidence type="ECO:0000256" key="5">
    <source>
        <dbReference type="ARBA" id="ARBA00022679"/>
    </source>
</evidence>
<dbReference type="SMART" id="SM00192">
    <property type="entry name" value="LDLa"/>
    <property type="match status" value="1"/>
</dbReference>
<dbReference type="SUPFAM" id="SSF57424">
    <property type="entry name" value="LDL receptor-like module"/>
    <property type="match status" value="1"/>
</dbReference>
<keyword evidence="12" id="KW-0829">Tyrosine-protein kinase</keyword>
<evidence type="ECO:0000256" key="4">
    <source>
        <dbReference type="ARBA" id="ARBA00022553"/>
    </source>
</evidence>
<evidence type="ECO:0000256" key="2">
    <source>
        <dbReference type="ARBA" id="ARBA00007046"/>
    </source>
</evidence>
<dbReference type="EMBL" id="JH822105">
    <property type="protein sequence ID" value="EKC40355.1"/>
    <property type="molecule type" value="Genomic_DNA"/>
</dbReference>
<dbReference type="Pfam" id="PF07714">
    <property type="entry name" value="PK_Tyr_Ser-Thr"/>
    <property type="match status" value="1"/>
</dbReference>
<dbReference type="GO" id="GO:0007169">
    <property type="term" value="P:cell surface receptor protein tyrosine kinase signaling pathway"/>
    <property type="evidence" value="ECO:0007669"/>
    <property type="project" value="TreeGrafter"/>
</dbReference>
<dbReference type="GO" id="GO:0005524">
    <property type="term" value="F:ATP binding"/>
    <property type="evidence" value="ECO:0007669"/>
    <property type="project" value="UniProtKB-UniRule"/>
</dbReference>
<dbReference type="PROSITE" id="PS00107">
    <property type="entry name" value="PROTEIN_KINASE_ATP"/>
    <property type="match status" value="1"/>
</dbReference>
<evidence type="ECO:0000256" key="8">
    <source>
        <dbReference type="ARBA" id="ARBA00022781"/>
    </source>
</evidence>
<evidence type="ECO:0000256" key="3">
    <source>
        <dbReference type="ARBA" id="ARBA00022448"/>
    </source>
</evidence>
<keyword evidence="4" id="KW-0597">Phosphoprotein</keyword>
<dbReference type="InterPro" id="IPR020635">
    <property type="entry name" value="Tyr_kinase_cat_dom"/>
</dbReference>
<evidence type="ECO:0000256" key="11">
    <source>
        <dbReference type="ARBA" id="ARBA00023136"/>
    </source>
</evidence>
<dbReference type="PRINTS" id="PR00109">
    <property type="entry name" value="TYRKINASE"/>
</dbReference>
<dbReference type="Gene3D" id="3.30.200.20">
    <property type="entry name" value="Phosphorylase Kinase, domain 1"/>
    <property type="match status" value="1"/>
</dbReference>
<dbReference type="GO" id="GO:0046933">
    <property type="term" value="F:proton-transporting ATP synthase activity, rotational mechanism"/>
    <property type="evidence" value="ECO:0007669"/>
    <property type="project" value="InterPro"/>
</dbReference>
<evidence type="ECO:0000256" key="6">
    <source>
        <dbReference type="ARBA" id="ARBA00022741"/>
    </source>
</evidence>
<dbReference type="InterPro" id="IPR036055">
    <property type="entry name" value="LDL_receptor-like_sf"/>
</dbReference>
<keyword evidence="3" id="KW-0813">Transport</keyword>
<dbReference type="PROSITE" id="PS00109">
    <property type="entry name" value="PROTEIN_KINASE_TYR"/>
    <property type="match status" value="1"/>
</dbReference>
<keyword evidence="8" id="KW-0375">Hydrogen ion transport</keyword>
<dbReference type="NCBIfam" id="TIGR01145">
    <property type="entry name" value="ATP_synt_delta"/>
    <property type="match status" value="1"/>
</dbReference>
<dbReference type="Pfam" id="PF00057">
    <property type="entry name" value="Ldl_recept_a"/>
    <property type="match status" value="1"/>
</dbReference>
<evidence type="ECO:0000256" key="14">
    <source>
        <dbReference type="ARBA" id="ARBA00023310"/>
    </source>
</evidence>
<evidence type="ECO:0000256" key="10">
    <source>
        <dbReference type="ARBA" id="ARBA00023065"/>
    </source>
</evidence>
<dbReference type="PANTHER" id="PTHR24416:SF604">
    <property type="entry name" value="RECEPTOR PROTEIN-TYROSINE KINASE"/>
    <property type="match status" value="1"/>
</dbReference>
<dbReference type="PROSITE" id="PS50068">
    <property type="entry name" value="LDLRA_2"/>
    <property type="match status" value="1"/>
</dbReference>
<proteinExistence type="inferred from homology"/>
<dbReference type="SMART" id="SM00219">
    <property type="entry name" value="TyrKc"/>
    <property type="match status" value="1"/>
</dbReference>
<evidence type="ECO:0000256" key="12">
    <source>
        <dbReference type="ARBA" id="ARBA00023137"/>
    </source>
</evidence>
<dbReference type="InterPro" id="IPR000719">
    <property type="entry name" value="Prot_kinase_dom"/>
</dbReference>
<accession>K1RG04</accession>
<dbReference type="FunFam" id="1.10.510.10:FF:000554">
    <property type="entry name" value="Predicted protein"/>
    <property type="match status" value="1"/>
</dbReference>
<dbReference type="InterPro" id="IPR002172">
    <property type="entry name" value="LDrepeatLR_classA_rpt"/>
</dbReference>
<comment type="catalytic activity">
    <reaction evidence="16">
        <text>L-tyrosyl-[protein] + ATP = O-phospho-L-tyrosyl-[protein] + ADP + H(+)</text>
        <dbReference type="Rhea" id="RHEA:10596"/>
        <dbReference type="Rhea" id="RHEA-COMP:10136"/>
        <dbReference type="Rhea" id="RHEA-COMP:20101"/>
        <dbReference type="ChEBI" id="CHEBI:15378"/>
        <dbReference type="ChEBI" id="CHEBI:30616"/>
        <dbReference type="ChEBI" id="CHEBI:46858"/>
        <dbReference type="ChEBI" id="CHEBI:61978"/>
        <dbReference type="ChEBI" id="CHEBI:456216"/>
        <dbReference type="EC" id="2.7.10.1"/>
    </reaction>
</comment>
<dbReference type="InterPro" id="IPR011009">
    <property type="entry name" value="Kinase-like_dom_sf"/>
</dbReference>
<dbReference type="InterPro" id="IPR008266">
    <property type="entry name" value="Tyr_kinase_AS"/>
</dbReference>
<dbReference type="PRINTS" id="PR00125">
    <property type="entry name" value="ATPASEDELTA"/>
</dbReference>
<keyword evidence="9" id="KW-0067">ATP-binding</keyword>
<dbReference type="SUPFAM" id="SSF56112">
    <property type="entry name" value="Protein kinase-like (PK-like)"/>
    <property type="match status" value="1"/>
</dbReference>
<evidence type="ECO:0000256" key="1">
    <source>
        <dbReference type="ARBA" id="ARBA00004167"/>
    </source>
</evidence>
<dbReference type="HAMAP" id="MF_01416">
    <property type="entry name" value="ATP_synth_delta_bact"/>
    <property type="match status" value="1"/>
</dbReference>
<sequence length="987" mass="111696">MKLEIPRNPDDMATVNDTKGQDILRVGRCSLQLSFQEEEGGELTVTGEHINELSIDQEHREILLCTFVTIPILSEGSREYRTPTLVISTADPKWKTSSCENMTDSVCSEFNSTTRLTTSSKIFGSGKCCTIGLKIAYPLRIIQIFIITNQTEWLPLVSGRNARKGSAENENLFFVGEIPAIFKIVIVYEEEMSASFSIFWKNCNTIKRAISTTLSGWNYNVTDFTIYDEFCDCNEALLQSFYCDGPSKDSNCSSSEYMCKTGVCISKWKRCNIAKDCYHGDDEEHCGREISPWHCDFDDMPNSTCNFLQYENDKCGQFKVTEGRLFGHPGPEHTNTHDRGAMLYFQRNFCKKPFSAEIRTQLFEYTLPEKQENKSKCTLSIASKGENSCWWNLYLCQDSSCTRKLFRGNTTGIWRTDVVTLNLMSGSYYIKLKAKERCEWMAIDDVFFSPNCFSPEPEDLDITWWVEIFVPFVCLIVLIEIIVVSWADMLTEDNPNYALLSERTLNECIRNIPFTSVCLESLLGEGSFGQVYKGKLIKHGETKEDLPIAIKKLPAGSFNENISDFLLEALTLGTIIAAVSSPVKSERKREVVFDWSATLLRSRIGQSDDEDLTIKELLKISLDIALGCQYLEENKFIHRDIAARNCLLSSTDSNKIAKIGDFGFAKDIYGTDYYKKSELTMVPVRWMPEESFKNGKFTSKSDVWAFGVLLWEVFSFGQLPYEDLTNCEVMAKVMNGHRLGQPKLCPIQLYTLMGDCWNTEPEKRPCFKTIVTIFATLYTHSYAQSALTSNGICSLKVNGGKHRLNTYDEVDNAIPLLEGDCTIARAFSTSARCNKLVQELWEKDTKFRDFFADPTENANRKKTAFQSVVNKLSYSKVTQNLFDTMADNGRLSRLTDVINLYLELMSAHRGEVICKVTTAKALDANTSKELNGILEGFLQKGQKLHLQTEVDPSLVGGMTVTIGDKFIDMSLKSKIKHYTGILKSASI</sequence>
<comment type="similarity">
    <text evidence="2">Belongs to the ATPase delta chain family.</text>
</comment>